<accession>A0A7S0FJL6</accession>
<gene>
    <name evidence="1" type="ORF">PBAH0796_LOCUS16390</name>
</gene>
<proteinExistence type="predicted"/>
<sequence length="344" mass="37819">MYFHELSLAGLARVVSLLDGVGMSRLSCAHRCFNKKVMHAAVVESSAGLGRLVPSTLERPYTCWPQWHNADDDPFETFISEDPFGALCGKVYRLFGSSPETKGFCRELQCGLSLVLRPDRSGTLGVYNGQTDGSTKVGLVSCCLQEDPEIRQAIRGGLLLTQIGESTRKDVLETFDPCAFDWEVEQPDGTYVSQMHLALALTEPGRKFRFNGCADLQVTKDGDVMLYTPNCDWLGHYLLRPTDAAPVAAVIESEATFWGAFFADQAAAKKERSREAARAALGSRVTVTSAFTSIDDTAVLLEPGDVGLPEQIDHDGDALINFDRHGEVWVDSTDFPRLRRVMSL</sequence>
<reference evidence="1" key="1">
    <citation type="submission" date="2021-01" db="EMBL/GenBank/DDBJ databases">
        <authorList>
            <person name="Corre E."/>
            <person name="Pelletier E."/>
            <person name="Niang G."/>
            <person name="Scheremetjew M."/>
            <person name="Finn R."/>
            <person name="Kale V."/>
            <person name="Holt S."/>
            <person name="Cochrane G."/>
            <person name="Meng A."/>
            <person name="Brown T."/>
            <person name="Cohen L."/>
        </authorList>
    </citation>
    <scope>NUCLEOTIDE SEQUENCE</scope>
    <source>
        <strain evidence="1">Pbaha01</strain>
    </source>
</reference>
<name>A0A7S0FJL6_9DINO</name>
<evidence type="ECO:0000313" key="1">
    <source>
        <dbReference type="EMBL" id="CAD8363479.1"/>
    </source>
</evidence>
<protein>
    <submittedName>
        <fullName evidence="1">Uncharacterized protein</fullName>
    </submittedName>
</protein>
<organism evidence="1">
    <name type="scientific">Pyrodinium bahamense</name>
    <dbReference type="NCBI Taxonomy" id="73915"/>
    <lineage>
        <taxon>Eukaryota</taxon>
        <taxon>Sar</taxon>
        <taxon>Alveolata</taxon>
        <taxon>Dinophyceae</taxon>
        <taxon>Gonyaulacales</taxon>
        <taxon>Pyrocystaceae</taxon>
        <taxon>Pyrodinium</taxon>
    </lineage>
</organism>
<dbReference type="EMBL" id="HBEG01027053">
    <property type="protein sequence ID" value="CAD8363479.1"/>
    <property type="molecule type" value="Transcribed_RNA"/>
</dbReference>
<dbReference type="AlphaFoldDB" id="A0A7S0FJL6"/>